<name>A0AAI9TPC8_PENTH</name>
<evidence type="ECO:0000313" key="2">
    <source>
        <dbReference type="EMBL" id="KAJ9490997.1"/>
    </source>
</evidence>
<organism evidence="2 3">
    <name type="scientific">Penicillium thymicola</name>
    <dbReference type="NCBI Taxonomy" id="293382"/>
    <lineage>
        <taxon>Eukaryota</taxon>
        <taxon>Fungi</taxon>
        <taxon>Dikarya</taxon>
        <taxon>Ascomycota</taxon>
        <taxon>Pezizomycotina</taxon>
        <taxon>Eurotiomycetes</taxon>
        <taxon>Eurotiomycetidae</taxon>
        <taxon>Eurotiales</taxon>
        <taxon>Aspergillaceae</taxon>
        <taxon>Penicillium</taxon>
    </lineage>
</organism>
<reference evidence="2" key="1">
    <citation type="submission" date="2015-06" db="EMBL/GenBank/DDBJ databases">
        <authorList>
            <person name="Nguyen H."/>
        </authorList>
    </citation>
    <scope>NUCLEOTIDE SEQUENCE</scope>
    <source>
        <strain evidence="2">DAOM 180753</strain>
    </source>
</reference>
<dbReference type="EMBL" id="LACB01000042">
    <property type="protein sequence ID" value="KAJ9490997.1"/>
    <property type="molecule type" value="Genomic_DNA"/>
</dbReference>
<keyword evidence="3" id="KW-1185">Reference proteome</keyword>
<feature type="region of interest" description="Disordered" evidence="1">
    <location>
        <begin position="1"/>
        <end position="51"/>
    </location>
</feature>
<evidence type="ECO:0000256" key="1">
    <source>
        <dbReference type="SAM" id="MobiDB-lite"/>
    </source>
</evidence>
<proteinExistence type="predicted"/>
<evidence type="ECO:0000313" key="3">
    <source>
        <dbReference type="Proteomes" id="UP001227192"/>
    </source>
</evidence>
<dbReference type="Proteomes" id="UP001227192">
    <property type="component" value="Unassembled WGS sequence"/>
</dbReference>
<reference evidence="2" key="2">
    <citation type="journal article" date="2016" name="Fungal Biol.">
        <title>Ochratoxin A production by Penicillium thymicola.</title>
        <authorList>
            <person name="Nguyen H.D.T."/>
            <person name="McMullin D.R."/>
            <person name="Ponomareva E."/>
            <person name="Riley R."/>
            <person name="Pomraning K.R."/>
            <person name="Baker S.E."/>
            <person name="Seifert K.A."/>
        </authorList>
    </citation>
    <scope>NUCLEOTIDE SEQUENCE</scope>
    <source>
        <strain evidence="2">DAOM 180753</strain>
    </source>
</reference>
<sequence length="140" mass="15470">MTSRKGVPSSGESRTAKRPRTWSSPATQQLPPGPACPGEVKTRDSDALSKLPPGSDIFEAFTKVRAAKHFTDEETLLELLTTFDIPLSTLSQTTKKLDISFSNASYQHIALYVLLEEIKSLFSSMPRSIIVYNDRILLPS</sequence>
<comment type="caution">
    <text evidence="2">The sequence shown here is derived from an EMBL/GenBank/DDBJ whole genome shotgun (WGS) entry which is preliminary data.</text>
</comment>
<gene>
    <name evidence="2" type="ORF">VN97_g2242</name>
</gene>
<protein>
    <submittedName>
        <fullName evidence="2">Uncharacterized protein</fullName>
    </submittedName>
</protein>
<feature type="compositionally biased region" description="Polar residues" evidence="1">
    <location>
        <begin position="21"/>
        <end position="30"/>
    </location>
</feature>
<accession>A0AAI9TPC8</accession>
<dbReference type="AlphaFoldDB" id="A0AAI9TPC8"/>